<name>A0A2M3ZRB7_9DIPT</name>
<protein>
    <submittedName>
        <fullName evidence="1">Putative secreted peptide</fullName>
    </submittedName>
</protein>
<reference evidence="1" key="1">
    <citation type="submission" date="2018-01" db="EMBL/GenBank/DDBJ databases">
        <title>An insight into the sialome of Amazonian anophelines.</title>
        <authorList>
            <person name="Ribeiro J.M."/>
            <person name="Scarpassa V."/>
            <person name="Calvo E."/>
        </authorList>
    </citation>
    <scope>NUCLEOTIDE SEQUENCE</scope>
    <source>
        <tissue evidence="1">Salivary glands</tissue>
    </source>
</reference>
<dbReference type="EMBL" id="GGFM01010281">
    <property type="protein sequence ID" value="MBW31032.1"/>
    <property type="molecule type" value="Transcribed_RNA"/>
</dbReference>
<sequence length="84" mass="8594">MAFVLFVVVEVLVILLLLLLLTAPPPWPLPTVVRMVAEADILPADGCSAIDAPADTVVAVGEDDPVAEMGFVVAVVVAVVGGDT</sequence>
<evidence type="ECO:0000313" key="1">
    <source>
        <dbReference type="EMBL" id="MBW31032.1"/>
    </source>
</evidence>
<dbReference type="AlphaFoldDB" id="A0A2M3ZRB7"/>
<organism evidence="1">
    <name type="scientific">Anopheles braziliensis</name>
    <dbReference type="NCBI Taxonomy" id="58242"/>
    <lineage>
        <taxon>Eukaryota</taxon>
        <taxon>Metazoa</taxon>
        <taxon>Ecdysozoa</taxon>
        <taxon>Arthropoda</taxon>
        <taxon>Hexapoda</taxon>
        <taxon>Insecta</taxon>
        <taxon>Pterygota</taxon>
        <taxon>Neoptera</taxon>
        <taxon>Endopterygota</taxon>
        <taxon>Diptera</taxon>
        <taxon>Nematocera</taxon>
        <taxon>Culicoidea</taxon>
        <taxon>Culicidae</taxon>
        <taxon>Anophelinae</taxon>
        <taxon>Anopheles</taxon>
    </lineage>
</organism>
<proteinExistence type="predicted"/>
<accession>A0A2M3ZRB7</accession>